<dbReference type="EMBL" id="JBEOZM010000003">
    <property type="protein sequence ID" value="MER6267163.1"/>
    <property type="molecule type" value="Genomic_DNA"/>
</dbReference>
<feature type="signal peptide" evidence="2">
    <location>
        <begin position="1"/>
        <end position="43"/>
    </location>
</feature>
<dbReference type="SUPFAM" id="SSF51445">
    <property type="entry name" value="(Trans)glycosidases"/>
    <property type="match status" value="1"/>
</dbReference>
<feature type="chain" id="PRO_5045964765" evidence="2">
    <location>
        <begin position="44"/>
        <end position="606"/>
    </location>
</feature>
<accession>A0ABV1TAU9</accession>
<gene>
    <name evidence="3" type="ORF">ABT211_07650</name>
</gene>
<organism evidence="3 4">
    <name type="scientific">Streptomyces sp. 900105755</name>
    <dbReference type="NCBI Taxonomy" id="3154389"/>
    <lineage>
        <taxon>Bacteria</taxon>
        <taxon>Bacillati</taxon>
        <taxon>Actinomycetota</taxon>
        <taxon>Actinomycetes</taxon>
        <taxon>Kitasatosporales</taxon>
        <taxon>Streptomycetaceae</taxon>
        <taxon>Streptomyces</taxon>
    </lineage>
</organism>
<protein>
    <submittedName>
        <fullName evidence="3">Beta-xylosidase</fullName>
    </submittedName>
</protein>
<dbReference type="Gene3D" id="3.20.20.80">
    <property type="entry name" value="Glycosidases"/>
    <property type="match status" value="1"/>
</dbReference>
<evidence type="ECO:0000256" key="1">
    <source>
        <dbReference type="SAM" id="MobiDB-lite"/>
    </source>
</evidence>
<dbReference type="Gene3D" id="2.60.120.260">
    <property type="entry name" value="Galactose-binding domain-like"/>
    <property type="match status" value="1"/>
</dbReference>
<name>A0ABV1TAU9_9ACTN</name>
<dbReference type="RefSeq" id="WP_351955841.1">
    <property type="nucleotide sequence ID" value="NZ_JBEOZM010000003.1"/>
</dbReference>
<dbReference type="InterPro" id="IPR017853">
    <property type="entry name" value="GH"/>
</dbReference>
<keyword evidence="2" id="KW-0732">Signal</keyword>
<evidence type="ECO:0000256" key="2">
    <source>
        <dbReference type="SAM" id="SignalP"/>
    </source>
</evidence>
<keyword evidence="4" id="KW-1185">Reference proteome</keyword>
<proteinExistence type="predicted"/>
<sequence length="606" mass="63113">MPHPLHYPPPGPHPASRTGSRRRGRLAALLAALALLATGGQLAATAPAHADGQAVTVDLGTTQGAATGVGSGFLYGLSEDGSSPDDSLLAPLAARSARGGGARLDGGGWVGDNYGPGSGYTRRLNSALAQARRVTAAPYNGTYDLLVSDIWGADSTQPAATVYPCTNGDCGNWQTFLRRLTADVAASGVKVRYDIWNEPAGAFFPPGFNTTQYYQMWDTAVRELRAADPQAVIVGPSLWDFSPGNVSPFLDHTKDAGTVPDIINWHFSGTPVADAQTMRSLLDSKGLGGRQLSMNEYIHADEQHAGHQAWYLTQLANSGIDSASHAIWDDCCVAGTLDGVLVRSNGVLRPTGQWWVYKGYADMTGSRAQVSTQGTLDALATVDPVRKRASVLAGGTSGVPSADLTINGLTSSALSGGSGVTVTVQRIPDQAPLEQPVTVSSQTVAAGTDRVHLSLAGTADQDAFLVTVVPAVQGSTTVDAAVTGSGSDYFQYGTNWGQTNGVGDMYDSTANWSYVPGSTGLLHFTGRQVTLRAVRDTDQGRMYVSVDGSVPVTVDDYASARAASSSVWTSPQLPTGPHTVVVTVAPDINPSSGGHNIALDSAVIEK</sequence>
<feature type="compositionally biased region" description="Pro residues" evidence="1">
    <location>
        <begin position="1"/>
        <end position="13"/>
    </location>
</feature>
<comment type="caution">
    <text evidence="3">The sequence shown here is derived from an EMBL/GenBank/DDBJ whole genome shotgun (WGS) entry which is preliminary data.</text>
</comment>
<evidence type="ECO:0000313" key="3">
    <source>
        <dbReference type="EMBL" id="MER6267163.1"/>
    </source>
</evidence>
<feature type="region of interest" description="Disordered" evidence="1">
    <location>
        <begin position="1"/>
        <end position="22"/>
    </location>
</feature>
<reference evidence="3 4" key="1">
    <citation type="submission" date="2024-06" db="EMBL/GenBank/DDBJ databases">
        <title>The Natural Products Discovery Center: Release of the First 8490 Sequenced Strains for Exploring Actinobacteria Biosynthetic Diversity.</title>
        <authorList>
            <person name="Kalkreuter E."/>
            <person name="Kautsar S.A."/>
            <person name="Yang D."/>
            <person name="Bader C.D."/>
            <person name="Teijaro C.N."/>
            <person name="Fluegel L."/>
            <person name="Davis C.M."/>
            <person name="Simpson J.R."/>
            <person name="Lauterbach L."/>
            <person name="Steele A.D."/>
            <person name="Gui C."/>
            <person name="Meng S."/>
            <person name="Li G."/>
            <person name="Viehrig K."/>
            <person name="Ye F."/>
            <person name="Su P."/>
            <person name="Kiefer A.F."/>
            <person name="Nichols A."/>
            <person name="Cepeda A.J."/>
            <person name="Yan W."/>
            <person name="Fan B."/>
            <person name="Jiang Y."/>
            <person name="Adhikari A."/>
            <person name="Zheng C.-J."/>
            <person name="Schuster L."/>
            <person name="Cowan T.M."/>
            <person name="Smanski M.J."/>
            <person name="Chevrette M.G."/>
            <person name="De Carvalho L.P.S."/>
            <person name="Shen B."/>
        </authorList>
    </citation>
    <scope>NUCLEOTIDE SEQUENCE [LARGE SCALE GENOMIC DNA]</scope>
    <source>
        <strain evidence="3 4">NPDC001694</strain>
    </source>
</reference>
<dbReference type="InterPro" id="IPR006311">
    <property type="entry name" value="TAT_signal"/>
</dbReference>
<dbReference type="PROSITE" id="PS51318">
    <property type="entry name" value="TAT"/>
    <property type="match status" value="1"/>
</dbReference>
<dbReference type="Proteomes" id="UP001490365">
    <property type="component" value="Unassembled WGS sequence"/>
</dbReference>
<evidence type="ECO:0000313" key="4">
    <source>
        <dbReference type="Proteomes" id="UP001490365"/>
    </source>
</evidence>